<evidence type="ECO:0000313" key="2">
    <source>
        <dbReference type="Proteomes" id="UP001062846"/>
    </source>
</evidence>
<sequence length="75" mass="8426">MSKILHSRFHKYVSKGLGDVAKQGCLAVVPIRPFVDISEIDGLDLGEQWTVYALTFNLNRPCQDEGPDTARHPSW</sequence>
<protein>
    <submittedName>
        <fullName evidence="1">Uncharacterized protein</fullName>
    </submittedName>
</protein>
<keyword evidence="2" id="KW-1185">Reference proteome</keyword>
<evidence type="ECO:0000313" key="1">
    <source>
        <dbReference type="EMBL" id="KAI8548625.1"/>
    </source>
</evidence>
<organism evidence="1 2">
    <name type="scientific">Rhododendron molle</name>
    <name type="common">Chinese azalea</name>
    <name type="synonym">Azalea mollis</name>
    <dbReference type="NCBI Taxonomy" id="49168"/>
    <lineage>
        <taxon>Eukaryota</taxon>
        <taxon>Viridiplantae</taxon>
        <taxon>Streptophyta</taxon>
        <taxon>Embryophyta</taxon>
        <taxon>Tracheophyta</taxon>
        <taxon>Spermatophyta</taxon>
        <taxon>Magnoliopsida</taxon>
        <taxon>eudicotyledons</taxon>
        <taxon>Gunneridae</taxon>
        <taxon>Pentapetalae</taxon>
        <taxon>asterids</taxon>
        <taxon>Ericales</taxon>
        <taxon>Ericaceae</taxon>
        <taxon>Ericoideae</taxon>
        <taxon>Rhodoreae</taxon>
        <taxon>Rhododendron</taxon>
    </lineage>
</organism>
<name>A0ACC0N629_RHOML</name>
<dbReference type="Proteomes" id="UP001062846">
    <property type="component" value="Chromosome 7"/>
</dbReference>
<dbReference type="EMBL" id="CM046394">
    <property type="protein sequence ID" value="KAI8548625.1"/>
    <property type="molecule type" value="Genomic_DNA"/>
</dbReference>
<reference evidence="1" key="1">
    <citation type="submission" date="2022-02" db="EMBL/GenBank/DDBJ databases">
        <title>Plant Genome Project.</title>
        <authorList>
            <person name="Zhang R.-G."/>
        </authorList>
    </citation>
    <scope>NUCLEOTIDE SEQUENCE</scope>
    <source>
        <strain evidence="1">AT1</strain>
    </source>
</reference>
<comment type="caution">
    <text evidence="1">The sequence shown here is derived from an EMBL/GenBank/DDBJ whole genome shotgun (WGS) entry which is preliminary data.</text>
</comment>
<gene>
    <name evidence="1" type="ORF">RHMOL_Rhmol07G0288000</name>
</gene>
<accession>A0ACC0N629</accession>
<proteinExistence type="predicted"/>